<feature type="compositionally biased region" description="Basic and acidic residues" evidence="1">
    <location>
        <begin position="713"/>
        <end position="723"/>
    </location>
</feature>
<evidence type="ECO:0000313" key="3">
    <source>
        <dbReference type="Proteomes" id="UP001240236"/>
    </source>
</evidence>
<proteinExistence type="predicted"/>
<evidence type="ECO:0000313" key="2">
    <source>
        <dbReference type="EMBL" id="MDQ0369982.1"/>
    </source>
</evidence>
<feature type="region of interest" description="Disordered" evidence="1">
    <location>
        <begin position="706"/>
        <end position="737"/>
    </location>
</feature>
<dbReference type="PANTHER" id="PTHR48125:SF12">
    <property type="entry name" value="AT HOOK TRANSCRIPTION FACTOR FAMILY-RELATED"/>
    <property type="match status" value="1"/>
</dbReference>
<dbReference type="RefSeq" id="WP_307245616.1">
    <property type="nucleotide sequence ID" value="NZ_JAUSUZ010000001.1"/>
</dbReference>
<reference evidence="2 3" key="1">
    <citation type="submission" date="2023-07" db="EMBL/GenBank/DDBJ databases">
        <title>Sequencing the genomes of 1000 actinobacteria strains.</title>
        <authorList>
            <person name="Klenk H.-P."/>
        </authorList>
    </citation>
    <scope>NUCLEOTIDE SEQUENCE [LARGE SCALE GENOMIC DNA]</scope>
    <source>
        <strain evidence="2 3">DSM 44709</strain>
    </source>
</reference>
<feature type="compositionally biased region" description="Low complexity" evidence="1">
    <location>
        <begin position="3164"/>
        <end position="3188"/>
    </location>
</feature>
<evidence type="ECO:0000256" key="1">
    <source>
        <dbReference type="SAM" id="MobiDB-lite"/>
    </source>
</evidence>
<protein>
    <submittedName>
        <fullName evidence="2">Uncharacterized protein</fullName>
    </submittedName>
</protein>
<feature type="region of interest" description="Disordered" evidence="1">
    <location>
        <begin position="1221"/>
        <end position="1250"/>
    </location>
</feature>
<feature type="region of interest" description="Disordered" evidence="1">
    <location>
        <begin position="208"/>
        <end position="234"/>
    </location>
</feature>
<dbReference type="Proteomes" id="UP001240236">
    <property type="component" value="Unassembled WGS sequence"/>
</dbReference>
<sequence length="3865" mass="414376">MSQPVELGPLTRAMNASRLTGGTAVFLTDRALTDVHAVERVKRALDEMPDPARAGLVIGAYDGETADLTTWMKHADTFQLQKHLSYRQGAALDERVARRLSGSLTDARLVPVDAQGLETTGVPQGIRVLPSAQAAARETLKSAAALAVDTTLTPFERLRSLLTEARRLRDTNGVRWSSQAGEVPTTATPAYQMALGLALLGVPTVPGPPGRTGLPTVGDEDLRAGRPTAADPDRLRGDWQVLDLDPLTRSVLPVTTTEVLDAFTPVAGGERVDPDALYDRMKAVPGSVAMVRTGRLGQGEDRVRWMVSLDNDVFWVDAEVHVDPLTPVKPVFDMDKTTPEQRAAGQRAADLRMAELRAVGTTVVVRDASGTPVPLAELAPVAAPVPPAEPRPVPDPAVTALVDGLRLTSEPVFVFATGIGDGPLAGREGPALAPAVLESLADGLRRQYPDGRVLLVGPEPAGDLRTTSPELFALQDGLTGPGQLDAALTALNTGRTATVIGVSGAVGEVSARLGMRSVRLGAGPDFEGTGHTERAQLQRLDVPIDWPEHLDRVRAAAGAGDPAALTAAIDAWAASVERYRSVLGTRASTPSDATSLAGATMSPEVYEPNGHRLQNVDSRVDQFRANFAEWLAGRLSSGRGLDAGRARDWWAGVAAELDLDDILRVFTTDVDELVRRAVDLDREYGAALWSKKVKPEERDVYGVTDALQNRPAFPEKEKGEDQKPPSTNPMLQPADPELPRNAVVLDNDLVRFALLRKPALWMRLRDFQPYMLEDHPGGEWHFLTTADGEMWIASEVPVNKNLPAAMEALADAEAALATATPEQAAALAEAARKAAAEVSALEESSVIGATQLRALHQAWRAQGLHPDATLADVVEVLNTVGHPAIAGQDHTDPTSPATITALIKAAQARVSGELHLLSSLGGVVDANTKSGRFMAMLVRNQTPEQEEHWASNAARRVSAQLGMPIRLGEMKYAKQKQKGAADDNPMRQPPQPIDALVPDGLGGFWAGKDTHLQIRRISVSGRDVLLLVPDAEWQRLRGRNWLPKAPDGGENLPVVVVHNQDGYVRVPAIKDGVEGAVLLTPNQLKQVTEGLGKRQALISCEIADLNPAFVRAYTTALGGAVLASRTNVLGGTVDALGQGRPLLTDGDDAWRLFEAGRRDGQPVELDGFRSVAFPEAFTADLRSPDGGVVFSSGRTLPPIAEETTGTELQPLGDLTVPPPPATVVSESSSTATVRPAPTTTTPAPAAAAQPSRAASALRARLPQAARIKYTDGDLKELDRVQREAFGGRAGTDDGYAEMVQRLLLRNDGVTAANLDALAELVRDERALNRRIPTRVRNTAANVGEMLHLRGLDKSSRPGLLAAVRDPGRATVDGLVRAAMARHWPSADRPAGGLPPGAADAAFEHEVPGLQYAYDFTNAEALRDWLLSLLPVRGAQIDLESLKLQMTRYFTSLPDEGVPLRVTAGGETYSIQLLGDVTGAPRKLDDKAMSARLETHVNVTEEMQNLMSRTWNAAAEIGFANRNGLRLIAAMLAYITAGVTGGAGRSGAPAVSTTDYTTFKPSEEIYAVGVPLTFSAIVRREGQGDQPYRHETWRNPDGTPRQEAAHLYVGETQVPDIPNQAYDVPRHDAVPLWRMHIGIERIKAARALRKAVYDTIGAAEYAFWQVPLERFLSQDPLAAVVLKAYHHDAGFQERPRLMLRDGDRHLTLTLTATANRVVVPDKKTDKVVVDRDRVTITKPSQAQDTRKGVRATAGGALRFLAGLIAPSGKFSLSRLKGYQKVLVQRIESRSGRRSESLKRPDKDSNRVHRVESMFQAHIAWGSDHLTYRAQTAPVNGYVLGRIRDDEWNAVHQRFTAPAPDPAQPPSRVAPWASTDIPKLKTGEVRSAWWSPTQDGRHGIVNSAAAAVNGIDGLYDSLVRYLVSANYLPEAAAPQNGRTPWQHLQSLASPGHDLNHPGVRYDNWRLLIERVSSDYLTTRSYDLTSGNRNSPGMALTFRGEGLQKNLTIGLTSLVGTSSTYVESDKIWNRNGHIAQVGVGARRTTIATLERSRDTVGVIGNSDWVLPDPGQAANPGAVHTRSKTHRETLRAGELVYANAQTLNIIKVNSSKFNLGTSFRWWAYEGTSKTPKAVSTSALPASMDVWQADNFLPPSWQKDAADGDPARLLPELTPLSDPTTPAESPLNGFTMLGAVSASGVADLRDAVAKTVDAGWGQILDSMNLTWYKSSLAHSMQGGVPVALGTEEGLLRVQPVGRPQIVHKFKIYNDYTLEGQTGSTRDIDVTNTQTHRIGAGWRTGIAGDSGGATYGWGDAQGQQRQADSTAGAYRTYHTASERYMVRTRVENVYRTADGREVRTSGEAMVMISPEELHSRPDLYDQFDRPDGIKLPGASDAAGADWVLPVSVQHGRPWTGSFLDPIGMGQLRTDMGRAAKELGGNALEVQVMTRLVGLMTHMGELTDDGKSWEIKIGRRTFTMTVSRVLGDGAYVTRAKDDRLKQYTRVNEAASGQLRRTTIRTYGVTGGASTFNRGVADEASMPVNGNLSRASSKDDAQGRTANMLSMSGARPKDVAKFRQQMTTVWELREETSLVSPQSWRDRTRSGSVTETRPFWVPFEALRHRGETPVDLSGVRLGNLPDSARILGVQAMRALADAVTLDLPGDKLSSRDRAKPVPVGSLDALTNAKILSQYRMDGDFREAQRATGGIDVAGLNTGARRLRLADGTKVAARFGTVRDVFHINSIELEMYEHGMQGISQSSMASARYAGDASGNALVPVKPMVYVGGRFVISGDYTRGRGTNRVQASEHRSWVRTTYPQKIEDGTKAGAYQVFADIDLTVSLPSGKTRTATGSTEFVVGHREAVTLGLDPTLLERIRAERIVVPTGGDSKRFFRVDGGKRNLFEAVHRSLTQQGGPVPSTVTDGSGLREWVSAQIGAGPHGADLPDPAQVLLTGMDPATLHGLVNALDRPAPAFNADLEAQVRALAAEEQMAAEARNRGLDGWQPGDALDGFHLDEARVGERLDEARLLHLLDHAQTALRENPAGMARGVQSVHHGTGAMSDLAQVYIDAGRLPTPGELLHASLGNEPLFGTPAGDITLGLLAELLQVRLHLVDDGRATVYGDAAAPEVYVRRGAGTFHALEPAGAFPLAAPPVTPPVAVPAVPPLASGALPPPAAVDSAAAGTRTPAPAGTPRPLGDDGTYVDDNSEFWRRAGDGWQPVARVEQQITVAPVFGVEYDRPLFPALDPKSLAVGEFDLTSLLWDVWPVREELEKLRAFTRSVVPVVSAIATSGRPGALDAGRSWKTAADQIGALHRAYAKLHSPMPWQKRAFAQRVLDAAGAIDGAAAQLTRVNPAAAGAFRDGGAVRDVTVAGDGTVLADGFTVLTEGWVEPDGRTVVGFVPEADLIRATLPEGTRNVVAVRTEGGFAHVPVRRADGTVHDVLMTGRQIAAATRHLSGPLDLVFIGAGGPDSAFTRSFRPAAGTAPAPRLLGAWSGPLATQAADIRRFAEAAGRPVVAADLSGPPQTSGPVVAELREVMTGFTRMGVSPIVVTTEATKASGELFESVRRDFGPVLIQPAMAGWDRVWLLQSADGEGRQMESRLGAEIFDAAGKLPGDPPKQDTGTALPEAVGEWTMIPLWADALTYHRAHQAALHTPASAAALADAVAAEPGNARLAAFRTVLDVARTAGGLPGPGDARLTPTATSILEVEKTPVAGPGDRATAGFVYDYLSTIGPRADRFAMDGLLWAMMMSGALTEQQGLSLVRATAVTQTDKANLQVFESMLKLRNLSRAELDGDPMTHPPLRAIMDTIGDVTAAYQRGPGEVRNPKCVDPIDRTAWIGRLDALRDAARVTNPPLAAAVEVATHILTNC</sequence>
<dbReference type="PANTHER" id="PTHR48125">
    <property type="entry name" value="LP07818P1"/>
    <property type="match status" value="1"/>
</dbReference>
<dbReference type="EMBL" id="JAUSUZ010000001">
    <property type="protein sequence ID" value="MDQ0369982.1"/>
    <property type="molecule type" value="Genomic_DNA"/>
</dbReference>
<feature type="region of interest" description="Disordered" evidence="1">
    <location>
        <begin position="3164"/>
        <end position="3193"/>
    </location>
</feature>
<gene>
    <name evidence="2" type="ORF">J2S42_006651</name>
</gene>
<comment type="caution">
    <text evidence="2">The sequence shown here is derived from an EMBL/GenBank/DDBJ whole genome shotgun (WGS) entry which is preliminary data.</text>
</comment>
<organism evidence="2 3">
    <name type="scientific">Catenuloplanes indicus</name>
    <dbReference type="NCBI Taxonomy" id="137267"/>
    <lineage>
        <taxon>Bacteria</taxon>
        <taxon>Bacillati</taxon>
        <taxon>Actinomycetota</taxon>
        <taxon>Actinomycetes</taxon>
        <taxon>Micromonosporales</taxon>
        <taxon>Micromonosporaceae</taxon>
        <taxon>Catenuloplanes</taxon>
    </lineage>
</organism>
<feature type="compositionally biased region" description="Low complexity" evidence="1">
    <location>
        <begin position="1222"/>
        <end position="1250"/>
    </location>
</feature>
<name>A0AAE3W7L5_9ACTN</name>
<accession>A0AAE3W7L5</accession>
<keyword evidence="3" id="KW-1185">Reference proteome</keyword>